<evidence type="ECO:0000313" key="1">
    <source>
        <dbReference type="EMBL" id="KAF6078217.1"/>
    </source>
</evidence>
<evidence type="ECO:0000313" key="2">
    <source>
        <dbReference type="Proteomes" id="UP000664940"/>
    </source>
</evidence>
<organism evidence="1 2">
    <name type="scientific">Phyllostomus discolor</name>
    <name type="common">pale spear-nosed bat</name>
    <dbReference type="NCBI Taxonomy" id="89673"/>
    <lineage>
        <taxon>Eukaryota</taxon>
        <taxon>Metazoa</taxon>
        <taxon>Chordata</taxon>
        <taxon>Craniata</taxon>
        <taxon>Vertebrata</taxon>
        <taxon>Euteleostomi</taxon>
        <taxon>Mammalia</taxon>
        <taxon>Eutheria</taxon>
        <taxon>Laurasiatheria</taxon>
        <taxon>Chiroptera</taxon>
        <taxon>Yangochiroptera</taxon>
        <taxon>Phyllostomidae</taxon>
        <taxon>Phyllostominae</taxon>
        <taxon>Phyllostomus</taxon>
    </lineage>
</organism>
<accession>A0A834DH84</accession>
<gene>
    <name evidence="1" type="ORF">HJG60_009096</name>
</gene>
<name>A0A834DH84_9CHIR</name>
<protein>
    <submittedName>
        <fullName evidence="1">Uncharacterized protein</fullName>
    </submittedName>
</protein>
<sequence length="238" mass="26318">MSACRTVYYAAGVFKTHFRMNLITALRNAIQPLCPQAPSQSVPHFLLCLPRAISAWSSPTDLHTRSCGQTPQRACAWPHLSNGVCGFIHHHRGHCTEKERLERILGDKMLPALRPTAGPAGVSAQLFSRRCAWNLRLAQLCDIHGMEVFSATPSHTPSPLRAWPLKVAPRTLGVRRDQLLSPPAWPRLCKHRQVIGSHSGTNIWKADSSLGVSFVSQRHSCPAHSSYRVSGQLTMPSK</sequence>
<proteinExistence type="predicted"/>
<dbReference type="EMBL" id="JABVXQ010000014">
    <property type="protein sequence ID" value="KAF6078217.1"/>
    <property type="molecule type" value="Genomic_DNA"/>
</dbReference>
<dbReference type="Proteomes" id="UP000664940">
    <property type="component" value="Unassembled WGS sequence"/>
</dbReference>
<dbReference type="AlphaFoldDB" id="A0A834DH84"/>
<comment type="caution">
    <text evidence="1">The sequence shown here is derived from an EMBL/GenBank/DDBJ whole genome shotgun (WGS) entry which is preliminary data.</text>
</comment>
<reference evidence="1 2" key="1">
    <citation type="journal article" date="2020" name="Nature">
        <title>Six reference-quality genomes reveal evolution of bat adaptations.</title>
        <authorList>
            <person name="Jebb D."/>
            <person name="Huang Z."/>
            <person name="Pippel M."/>
            <person name="Hughes G.M."/>
            <person name="Lavrichenko K."/>
            <person name="Devanna P."/>
            <person name="Winkler S."/>
            <person name="Jermiin L.S."/>
            <person name="Skirmuntt E.C."/>
            <person name="Katzourakis A."/>
            <person name="Burkitt-Gray L."/>
            <person name="Ray D.A."/>
            <person name="Sullivan K.A.M."/>
            <person name="Roscito J.G."/>
            <person name="Kirilenko B.M."/>
            <person name="Davalos L.M."/>
            <person name="Corthals A.P."/>
            <person name="Power M.L."/>
            <person name="Jones G."/>
            <person name="Ransome R.D."/>
            <person name="Dechmann D.K.N."/>
            <person name="Locatelli A.G."/>
            <person name="Puechmaille S.J."/>
            <person name="Fedrigo O."/>
            <person name="Jarvis E.D."/>
            <person name="Hiller M."/>
            <person name="Vernes S.C."/>
            <person name="Myers E.W."/>
            <person name="Teeling E.C."/>
        </authorList>
    </citation>
    <scope>NUCLEOTIDE SEQUENCE [LARGE SCALE GENOMIC DNA]</scope>
    <source>
        <strain evidence="1">Bat1K_MPI-CBG_1</strain>
    </source>
</reference>